<dbReference type="EMBL" id="JARPMG010000001">
    <property type="protein sequence ID" value="KAJ8104375.1"/>
    <property type="molecule type" value="Genomic_DNA"/>
</dbReference>
<evidence type="ECO:0000313" key="3">
    <source>
        <dbReference type="Proteomes" id="UP001217417"/>
    </source>
</evidence>
<protein>
    <recommendedName>
        <fullName evidence="1">Zn(2)-C6 fungal-type domain-containing protein</fullName>
    </recommendedName>
</protein>
<dbReference type="RefSeq" id="XP_056047825.1">
    <property type="nucleotide sequence ID" value="XM_056184774.1"/>
</dbReference>
<dbReference type="Proteomes" id="UP001217417">
    <property type="component" value="Unassembled WGS sequence"/>
</dbReference>
<dbReference type="SMART" id="SM00066">
    <property type="entry name" value="GAL4"/>
    <property type="match status" value="1"/>
</dbReference>
<dbReference type="GO" id="GO:0008270">
    <property type="term" value="F:zinc ion binding"/>
    <property type="evidence" value="ECO:0007669"/>
    <property type="project" value="InterPro"/>
</dbReference>
<dbReference type="PROSITE" id="PS00463">
    <property type="entry name" value="ZN2_CY6_FUNGAL_1"/>
    <property type="match status" value="1"/>
</dbReference>
<evidence type="ECO:0000313" key="2">
    <source>
        <dbReference type="EMBL" id="KAJ8104375.1"/>
    </source>
</evidence>
<reference evidence="2" key="1">
    <citation type="submission" date="2023-03" db="EMBL/GenBank/DDBJ databases">
        <title>Near-Complete genome sequence of Lipomyces tetrasporous NRRL Y-64009, an oleaginous yeast capable of growing on lignocellulosic hydrolysates.</title>
        <authorList>
            <consortium name="Lawrence Berkeley National Laboratory"/>
            <person name="Jagtap S.S."/>
            <person name="Liu J.-J."/>
            <person name="Walukiewicz H.E."/>
            <person name="Pangilinan J."/>
            <person name="Lipzen A."/>
            <person name="Ahrendt S."/>
            <person name="Koriabine M."/>
            <person name="Cobaugh K."/>
            <person name="Salamov A."/>
            <person name="Yoshinaga Y."/>
            <person name="Ng V."/>
            <person name="Daum C."/>
            <person name="Grigoriev I.V."/>
            <person name="Slininger P.J."/>
            <person name="Dien B.S."/>
            <person name="Jin Y.-S."/>
            <person name="Rao C.V."/>
        </authorList>
    </citation>
    <scope>NUCLEOTIDE SEQUENCE</scope>
    <source>
        <strain evidence="2">NRRL Y-64009</strain>
    </source>
</reference>
<feature type="domain" description="Zn(2)-C6 fungal-type" evidence="1">
    <location>
        <begin position="10"/>
        <end position="39"/>
    </location>
</feature>
<keyword evidence="3" id="KW-1185">Reference proteome</keyword>
<evidence type="ECO:0000259" key="1">
    <source>
        <dbReference type="PROSITE" id="PS50048"/>
    </source>
</evidence>
<dbReference type="CDD" id="cd00067">
    <property type="entry name" value="GAL4"/>
    <property type="match status" value="1"/>
</dbReference>
<dbReference type="PANTHER" id="PTHR38791">
    <property type="entry name" value="ZN(II)2CYS6 TRANSCRIPTION FACTOR (EUROFUNG)-RELATED-RELATED"/>
    <property type="match status" value="1"/>
</dbReference>
<dbReference type="GO" id="GO:0000981">
    <property type="term" value="F:DNA-binding transcription factor activity, RNA polymerase II-specific"/>
    <property type="evidence" value="ECO:0007669"/>
    <property type="project" value="InterPro"/>
</dbReference>
<dbReference type="InterPro" id="IPR001138">
    <property type="entry name" value="Zn2Cys6_DnaBD"/>
</dbReference>
<proteinExistence type="predicted"/>
<accession>A0AAD7QZJ3</accession>
<dbReference type="InterPro" id="IPR036864">
    <property type="entry name" value="Zn2-C6_fun-type_DNA-bd_sf"/>
</dbReference>
<dbReference type="Gene3D" id="4.10.240.10">
    <property type="entry name" value="Zn(2)-C6 fungal-type DNA-binding domain"/>
    <property type="match status" value="1"/>
</dbReference>
<dbReference type="PROSITE" id="PS50048">
    <property type="entry name" value="ZN2_CY6_FUNGAL_2"/>
    <property type="match status" value="1"/>
</dbReference>
<dbReference type="PANTHER" id="PTHR38791:SF1">
    <property type="entry name" value="TRANSCRIPTION FACTOR, PUTATIVE-RELATED"/>
    <property type="match status" value="1"/>
</dbReference>
<dbReference type="SUPFAM" id="SSF57701">
    <property type="entry name" value="Zn2/Cys6 DNA-binding domain"/>
    <property type="match status" value="1"/>
</dbReference>
<dbReference type="Pfam" id="PF00172">
    <property type="entry name" value="Zn_clus"/>
    <property type="match status" value="1"/>
</dbReference>
<dbReference type="AlphaFoldDB" id="A0AAD7QZJ3"/>
<gene>
    <name evidence="2" type="ORF">POJ06DRAFT_18644</name>
</gene>
<dbReference type="InterPro" id="IPR053175">
    <property type="entry name" value="DHMBA_Reg_Transcription_Factor"/>
</dbReference>
<sequence>MVFCGRPSKACRRCRDRKLRCDLHSGSCRQCVRARVACTGYRDTQQLRIRDESQAVRRKVLSRNAPTVDPHSLTVSLELQARDIFFANYVTGTSKSWDFLKPFSNPTLSPEHLTLSIDAVSLAYLSYQVYSDTALATARERYVSALRMMNKALRSPEVAITDATLLASLLLDLFEKITNCEPRNIECHGQLMSMAL</sequence>
<name>A0AAD7QZJ3_9ASCO</name>
<dbReference type="GeneID" id="80879940"/>
<organism evidence="2 3">
    <name type="scientific">Lipomyces tetrasporus</name>
    <dbReference type="NCBI Taxonomy" id="54092"/>
    <lineage>
        <taxon>Eukaryota</taxon>
        <taxon>Fungi</taxon>
        <taxon>Dikarya</taxon>
        <taxon>Ascomycota</taxon>
        <taxon>Saccharomycotina</taxon>
        <taxon>Lipomycetes</taxon>
        <taxon>Lipomycetales</taxon>
        <taxon>Lipomycetaceae</taxon>
        <taxon>Lipomyces</taxon>
    </lineage>
</organism>
<comment type="caution">
    <text evidence="2">The sequence shown here is derived from an EMBL/GenBank/DDBJ whole genome shotgun (WGS) entry which is preliminary data.</text>
</comment>